<name>A0A426YX19_ENSVE</name>
<evidence type="ECO:0000313" key="1">
    <source>
        <dbReference type="EMBL" id="RRT56280.1"/>
    </source>
</evidence>
<proteinExistence type="predicted"/>
<dbReference type="AlphaFoldDB" id="A0A426YX19"/>
<dbReference type="Proteomes" id="UP000287651">
    <property type="component" value="Unassembled WGS sequence"/>
</dbReference>
<reference evidence="1 2" key="1">
    <citation type="journal article" date="2014" name="Agronomy (Basel)">
        <title>A Draft Genome Sequence for Ensete ventricosum, the Drought-Tolerant Tree Against Hunger.</title>
        <authorList>
            <person name="Harrison J."/>
            <person name="Moore K.A."/>
            <person name="Paszkiewicz K."/>
            <person name="Jones T."/>
            <person name="Grant M."/>
            <person name="Ambacheew D."/>
            <person name="Muzemil S."/>
            <person name="Studholme D.J."/>
        </authorList>
    </citation>
    <scope>NUCLEOTIDE SEQUENCE [LARGE SCALE GENOMIC DNA]</scope>
</reference>
<sequence length="176" mass="18344">MRVGRRRCPNGLAAGERCPLQASTLAGDPGRVQPLLHGPWPQSVTSIGAQPQPAVMKGGASHGQALCKGDGPPAGVVDYSQGPCRGSAHGQPARRRLVGSTRSQGRRLRAQRQYELPLVGSDAHPCTGAVALTQGWSLVGKTVASSAQHRRCVGETTATASWKGVRGVKAGPTMLW</sequence>
<comment type="caution">
    <text evidence="1">The sequence shown here is derived from an EMBL/GenBank/DDBJ whole genome shotgun (WGS) entry which is preliminary data.</text>
</comment>
<gene>
    <name evidence="1" type="ORF">B296_00019553</name>
</gene>
<dbReference type="EMBL" id="AMZH03009700">
    <property type="protein sequence ID" value="RRT56280.1"/>
    <property type="molecule type" value="Genomic_DNA"/>
</dbReference>
<organism evidence="1 2">
    <name type="scientific">Ensete ventricosum</name>
    <name type="common">Abyssinian banana</name>
    <name type="synonym">Musa ensete</name>
    <dbReference type="NCBI Taxonomy" id="4639"/>
    <lineage>
        <taxon>Eukaryota</taxon>
        <taxon>Viridiplantae</taxon>
        <taxon>Streptophyta</taxon>
        <taxon>Embryophyta</taxon>
        <taxon>Tracheophyta</taxon>
        <taxon>Spermatophyta</taxon>
        <taxon>Magnoliopsida</taxon>
        <taxon>Liliopsida</taxon>
        <taxon>Zingiberales</taxon>
        <taxon>Musaceae</taxon>
        <taxon>Ensete</taxon>
    </lineage>
</organism>
<protein>
    <submittedName>
        <fullName evidence="1">Uncharacterized protein</fullName>
    </submittedName>
</protein>
<evidence type="ECO:0000313" key="2">
    <source>
        <dbReference type="Proteomes" id="UP000287651"/>
    </source>
</evidence>
<accession>A0A426YX19</accession>